<dbReference type="InterPro" id="IPR049730">
    <property type="entry name" value="SNF2/RAD54-like_C"/>
</dbReference>
<evidence type="ECO:0000256" key="6">
    <source>
        <dbReference type="ARBA" id="ARBA00022806"/>
    </source>
</evidence>
<dbReference type="InterPro" id="IPR014905">
    <property type="entry name" value="HIRAN"/>
</dbReference>
<evidence type="ECO:0000256" key="5">
    <source>
        <dbReference type="ARBA" id="ARBA00022801"/>
    </source>
</evidence>
<keyword evidence="4 10" id="KW-0863">Zinc-finger</keyword>
<evidence type="ECO:0000256" key="10">
    <source>
        <dbReference type="PROSITE-ProRule" id="PRU00175"/>
    </source>
</evidence>
<keyword evidence="5" id="KW-0378">Hydrolase</keyword>
<comment type="subcellular location">
    <subcellularLocation>
        <location evidence="1">Nucleus</location>
    </subcellularLocation>
</comment>
<evidence type="ECO:0008006" key="16">
    <source>
        <dbReference type="Google" id="ProtNLM"/>
    </source>
</evidence>
<proteinExistence type="predicted"/>
<evidence type="ECO:0000256" key="4">
    <source>
        <dbReference type="ARBA" id="ARBA00022771"/>
    </source>
</evidence>
<dbReference type="GeneTree" id="ENSGT00910000144305"/>
<evidence type="ECO:0000256" key="3">
    <source>
        <dbReference type="ARBA" id="ARBA00022741"/>
    </source>
</evidence>
<evidence type="ECO:0000313" key="14">
    <source>
        <dbReference type="Ensembl" id="ENSGMOP00000013749.2"/>
    </source>
</evidence>
<dbReference type="GO" id="GO:0003676">
    <property type="term" value="F:nucleic acid binding"/>
    <property type="evidence" value="ECO:0007669"/>
    <property type="project" value="InterPro"/>
</dbReference>
<dbReference type="GO" id="GO:0008270">
    <property type="term" value="F:zinc ion binding"/>
    <property type="evidence" value="ECO:0007669"/>
    <property type="project" value="UniProtKB-KW"/>
</dbReference>
<dbReference type="Pfam" id="PF08797">
    <property type="entry name" value="HIRAN"/>
    <property type="match status" value="1"/>
</dbReference>
<dbReference type="InterPro" id="IPR001841">
    <property type="entry name" value="Znf_RING"/>
</dbReference>
<keyword evidence="9" id="KW-0539">Nucleus</keyword>
<dbReference type="Proteomes" id="UP000694546">
    <property type="component" value="Chromosome 5"/>
</dbReference>
<dbReference type="GO" id="GO:0005634">
    <property type="term" value="C:nucleus"/>
    <property type="evidence" value="ECO:0007669"/>
    <property type="project" value="UniProtKB-SubCell"/>
</dbReference>
<feature type="domain" description="Helicase ATP-binding" evidence="12">
    <location>
        <begin position="267"/>
        <end position="466"/>
    </location>
</feature>
<dbReference type="InterPro" id="IPR013083">
    <property type="entry name" value="Znf_RING/FYVE/PHD"/>
</dbReference>
<sequence>IAWSFKSIALYIYIVWPISSRVGLEPRTWRKSLSQAIRAAASEEPDADGSVLFGQLQGSVVGIRYYTGVVNPGEMVALVRQPNNPYDRNAVMVTNADGNQVGHIKKELAAAMAVVMDSNLVKVEGVVPYRTNNAFNMPVTLSFWGTKENNPIFKQRMAVHGFKFNSGRDGLCMRSSVYADRVSTPHRQGIIQTIDKLKNAFDDLFDVLVESKDGEKEASELVSTSLMPHQKQALSWMCACENSSKLPPFWEERGGLYYNSLTFFSAKERPQRVRGGILADDMGLGKTLTTIALILTNFHQGMPLPVKRCVRFQISSVSCIYYRMHKEEKPHTNTIKKLPHPPPPLPCVLLYCEQDQFEQHVHADVQLNVYLYYGPERNRSASFLASQDVVLTTYNVLAADHNTSPLHAAQWLRVVLDEGHMIRNPNTQMGRAVLQLQAQRRWILSGTPIQNSLKDLWMLLAFLRLKPFDIKEWWNRIIQRPVSQGDRAGLSNLQTIVRCITLRRTKSSTVDGRPLVALPEKMVCMEQVELTQQERDEYELARLEGQGTISSYMAVGTVLSNYADVLAILMRLRQHCCHPDLLARITSDLTGGAGTPAELRERLVEKLRSVLASGFDEECAVCLESVRLPVITPCAHVYCRPCIAKVVASEQEGARCPLCRSPFSISQLVEVPPEELDGEDNGAHGEGWRTSSKVEALLGNLVRIRSEDSSIKSLVVSQFTRFLSILETPLREQGFSFVRLDGTLSQKRRAQVIQEFQSSAPDSPVVMLLSLRAGGVGLNLTAASRVFLMEPAWNPAAEEQCIDRCHRMGQTRKVFVTKFIVKDSVEENMVKIQRGKQDLVEKAFGSKNTDRKASRIDDIRALMDL</sequence>
<dbReference type="Pfam" id="PF00176">
    <property type="entry name" value="SNF2-rel_dom"/>
    <property type="match status" value="1"/>
</dbReference>
<dbReference type="CDD" id="cd16509">
    <property type="entry name" value="RING-HC_HLTF"/>
    <property type="match status" value="1"/>
</dbReference>
<evidence type="ECO:0000256" key="8">
    <source>
        <dbReference type="ARBA" id="ARBA00022840"/>
    </source>
</evidence>
<dbReference type="PANTHER" id="PTHR45626:SF17">
    <property type="entry name" value="HELICASE-LIKE TRANSCRIPTION FACTOR"/>
    <property type="match status" value="1"/>
</dbReference>
<dbReference type="Gene3D" id="3.30.70.2330">
    <property type="match status" value="1"/>
</dbReference>
<keyword evidence="8" id="KW-0067">ATP-binding</keyword>
<dbReference type="Gene3D" id="3.40.50.10810">
    <property type="entry name" value="Tandem AAA-ATPase domain"/>
    <property type="match status" value="1"/>
</dbReference>
<reference evidence="14" key="1">
    <citation type="submission" date="2025-08" db="UniProtKB">
        <authorList>
            <consortium name="Ensembl"/>
        </authorList>
    </citation>
    <scope>IDENTIFICATION</scope>
</reference>
<dbReference type="SMART" id="SM00910">
    <property type="entry name" value="HIRAN"/>
    <property type="match status" value="1"/>
</dbReference>
<dbReference type="SMART" id="SM00487">
    <property type="entry name" value="DEXDc"/>
    <property type="match status" value="1"/>
</dbReference>
<feature type="domain" description="Helicase C-terminal" evidence="13">
    <location>
        <begin position="696"/>
        <end position="860"/>
    </location>
</feature>
<dbReference type="Gene3D" id="3.30.40.10">
    <property type="entry name" value="Zinc/RING finger domain, C3HC4 (zinc finger)"/>
    <property type="match status" value="1"/>
</dbReference>
<protein>
    <recommendedName>
        <fullName evidence="16">Helicase-like transcription factor</fullName>
    </recommendedName>
</protein>
<dbReference type="InterPro" id="IPR050628">
    <property type="entry name" value="SNF2_RAD54_helicase_TF"/>
</dbReference>
<organism evidence="14 15">
    <name type="scientific">Gadus morhua</name>
    <name type="common">Atlantic cod</name>
    <dbReference type="NCBI Taxonomy" id="8049"/>
    <lineage>
        <taxon>Eukaryota</taxon>
        <taxon>Metazoa</taxon>
        <taxon>Chordata</taxon>
        <taxon>Craniata</taxon>
        <taxon>Vertebrata</taxon>
        <taxon>Euteleostomi</taxon>
        <taxon>Actinopterygii</taxon>
        <taxon>Neopterygii</taxon>
        <taxon>Teleostei</taxon>
        <taxon>Neoteleostei</taxon>
        <taxon>Acanthomorphata</taxon>
        <taxon>Zeiogadaria</taxon>
        <taxon>Gadariae</taxon>
        <taxon>Gadiformes</taxon>
        <taxon>Gadoidei</taxon>
        <taxon>Gadidae</taxon>
        <taxon>Gadus</taxon>
    </lineage>
</organism>
<dbReference type="InterPro" id="IPR017907">
    <property type="entry name" value="Znf_RING_CS"/>
</dbReference>
<dbReference type="PROSITE" id="PS51194">
    <property type="entry name" value="HELICASE_CTER"/>
    <property type="match status" value="1"/>
</dbReference>
<dbReference type="SMART" id="SM00184">
    <property type="entry name" value="RING"/>
    <property type="match status" value="1"/>
</dbReference>
<evidence type="ECO:0000256" key="1">
    <source>
        <dbReference type="ARBA" id="ARBA00004123"/>
    </source>
</evidence>
<dbReference type="InterPro" id="IPR038718">
    <property type="entry name" value="SNF2-like_sf"/>
</dbReference>
<dbReference type="SUPFAM" id="SSF52540">
    <property type="entry name" value="P-loop containing nucleoside triphosphate hydrolases"/>
    <property type="match status" value="2"/>
</dbReference>
<dbReference type="InterPro" id="IPR014001">
    <property type="entry name" value="Helicase_ATP-bd"/>
</dbReference>
<keyword evidence="2" id="KW-0479">Metal-binding</keyword>
<dbReference type="SMART" id="SM00490">
    <property type="entry name" value="HELICc"/>
    <property type="match status" value="1"/>
</dbReference>
<dbReference type="Pfam" id="PF13920">
    <property type="entry name" value="zf-C3HC4_3"/>
    <property type="match status" value="1"/>
</dbReference>
<keyword evidence="3" id="KW-0547">Nucleotide-binding</keyword>
<dbReference type="AlphaFoldDB" id="A0A8C5F7T1"/>
<reference evidence="14" key="2">
    <citation type="submission" date="2025-09" db="UniProtKB">
        <authorList>
            <consortium name="Ensembl"/>
        </authorList>
    </citation>
    <scope>IDENTIFICATION</scope>
</reference>
<dbReference type="InterPro" id="IPR000330">
    <property type="entry name" value="SNF2_N"/>
</dbReference>
<dbReference type="PROSITE" id="PS00518">
    <property type="entry name" value="ZF_RING_1"/>
    <property type="match status" value="1"/>
</dbReference>
<dbReference type="GO" id="GO:0008094">
    <property type="term" value="F:ATP-dependent activity, acting on DNA"/>
    <property type="evidence" value="ECO:0007669"/>
    <property type="project" value="TreeGrafter"/>
</dbReference>
<feature type="domain" description="RING-type" evidence="11">
    <location>
        <begin position="619"/>
        <end position="660"/>
    </location>
</feature>
<evidence type="ECO:0000259" key="12">
    <source>
        <dbReference type="PROSITE" id="PS51192"/>
    </source>
</evidence>
<dbReference type="GO" id="GO:0004386">
    <property type="term" value="F:helicase activity"/>
    <property type="evidence" value="ECO:0007669"/>
    <property type="project" value="UniProtKB-KW"/>
</dbReference>
<keyword evidence="6" id="KW-0347">Helicase</keyword>
<dbReference type="Gene3D" id="3.40.50.300">
    <property type="entry name" value="P-loop containing nucleotide triphosphate hydrolases"/>
    <property type="match status" value="1"/>
</dbReference>
<evidence type="ECO:0000313" key="15">
    <source>
        <dbReference type="Proteomes" id="UP000694546"/>
    </source>
</evidence>
<keyword evidence="7" id="KW-0862">Zinc</keyword>
<dbReference type="Pfam" id="PF00271">
    <property type="entry name" value="Helicase_C"/>
    <property type="match status" value="1"/>
</dbReference>
<dbReference type="GO" id="GO:0016818">
    <property type="term" value="F:hydrolase activity, acting on acid anhydrides, in phosphorus-containing anhydrides"/>
    <property type="evidence" value="ECO:0007669"/>
    <property type="project" value="InterPro"/>
</dbReference>
<evidence type="ECO:0000259" key="11">
    <source>
        <dbReference type="PROSITE" id="PS50089"/>
    </source>
</evidence>
<dbReference type="GO" id="GO:0006281">
    <property type="term" value="P:DNA repair"/>
    <property type="evidence" value="ECO:0007669"/>
    <property type="project" value="TreeGrafter"/>
</dbReference>
<name>A0A8C5F7T1_GADMO</name>
<evidence type="ECO:0000256" key="7">
    <source>
        <dbReference type="ARBA" id="ARBA00022833"/>
    </source>
</evidence>
<dbReference type="CDD" id="cd18793">
    <property type="entry name" value="SF2_C_SNF"/>
    <property type="match status" value="1"/>
</dbReference>
<dbReference type="InterPro" id="IPR027417">
    <property type="entry name" value="P-loop_NTPase"/>
</dbReference>
<keyword evidence="15" id="KW-1185">Reference proteome</keyword>
<dbReference type="OMA" id="ETTVWRL"/>
<dbReference type="PROSITE" id="PS50089">
    <property type="entry name" value="ZF_RING_2"/>
    <property type="match status" value="1"/>
</dbReference>
<accession>A0A8C5F7T1</accession>
<evidence type="ECO:0000259" key="13">
    <source>
        <dbReference type="PROSITE" id="PS51194"/>
    </source>
</evidence>
<dbReference type="PROSITE" id="PS51192">
    <property type="entry name" value="HELICASE_ATP_BIND_1"/>
    <property type="match status" value="1"/>
</dbReference>
<evidence type="ECO:0000256" key="9">
    <source>
        <dbReference type="ARBA" id="ARBA00023242"/>
    </source>
</evidence>
<dbReference type="PANTHER" id="PTHR45626">
    <property type="entry name" value="TRANSCRIPTION TERMINATION FACTOR 2-RELATED"/>
    <property type="match status" value="1"/>
</dbReference>
<dbReference type="InterPro" id="IPR001650">
    <property type="entry name" value="Helicase_C-like"/>
</dbReference>
<dbReference type="GO" id="GO:0005524">
    <property type="term" value="F:ATP binding"/>
    <property type="evidence" value="ECO:0007669"/>
    <property type="project" value="UniProtKB-KW"/>
</dbReference>
<dbReference type="SUPFAM" id="SSF57850">
    <property type="entry name" value="RING/U-box"/>
    <property type="match status" value="1"/>
</dbReference>
<dbReference type="Ensembl" id="ENSGMOT00000014110.2">
    <property type="protein sequence ID" value="ENSGMOP00000013749.2"/>
    <property type="gene ID" value="ENSGMOG00000012840.2"/>
</dbReference>
<evidence type="ECO:0000256" key="2">
    <source>
        <dbReference type="ARBA" id="ARBA00022723"/>
    </source>
</evidence>